<evidence type="ECO:0000313" key="3">
    <source>
        <dbReference type="EMBL" id="KAG0480344.1"/>
    </source>
</evidence>
<dbReference type="Gene3D" id="1.20.190.20">
    <property type="entry name" value="14-3-3 domain"/>
    <property type="match status" value="1"/>
</dbReference>
<name>A0A835R1E8_VANPL</name>
<dbReference type="PANTHER" id="PTHR18860">
    <property type="entry name" value="14-3-3 PROTEIN"/>
    <property type="match status" value="1"/>
</dbReference>
<feature type="domain" description="14-3-3" evidence="2">
    <location>
        <begin position="41"/>
        <end position="90"/>
    </location>
</feature>
<accession>A0A835R1E8</accession>
<dbReference type="InterPro" id="IPR000308">
    <property type="entry name" value="14-3-3"/>
</dbReference>
<dbReference type="OrthoDB" id="1905162at2759"/>
<dbReference type="InterPro" id="IPR036815">
    <property type="entry name" value="14-3-3_dom_sf"/>
</dbReference>
<evidence type="ECO:0000256" key="1">
    <source>
        <dbReference type="ARBA" id="ARBA00006141"/>
    </source>
</evidence>
<gene>
    <name evidence="3" type="ORF">HPP92_011202</name>
</gene>
<dbReference type="Pfam" id="PF00244">
    <property type="entry name" value="14-3-3"/>
    <property type="match status" value="1"/>
</dbReference>
<dbReference type="AlphaFoldDB" id="A0A835R1E8"/>
<dbReference type="EMBL" id="JADCNL010000005">
    <property type="protein sequence ID" value="KAG0480344.1"/>
    <property type="molecule type" value="Genomic_DNA"/>
</dbReference>
<protein>
    <recommendedName>
        <fullName evidence="2">14-3-3 domain-containing protein</fullName>
    </recommendedName>
</protein>
<comment type="caution">
    <text evidence="3">The sequence shown here is derived from an EMBL/GenBank/DDBJ whole genome shotgun (WGS) entry which is preliminary data.</text>
</comment>
<reference evidence="3 4" key="1">
    <citation type="journal article" date="2020" name="Nat. Food">
        <title>A phased Vanilla planifolia genome enables genetic improvement of flavour and production.</title>
        <authorList>
            <person name="Hasing T."/>
            <person name="Tang H."/>
            <person name="Brym M."/>
            <person name="Khazi F."/>
            <person name="Huang T."/>
            <person name="Chambers A.H."/>
        </authorList>
    </citation>
    <scope>NUCLEOTIDE SEQUENCE [LARGE SCALE GENOMIC DNA]</scope>
    <source>
        <tissue evidence="3">Leaf</tissue>
    </source>
</reference>
<dbReference type="Proteomes" id="UP000636800">
    <property type="component" value="Chromosome 5"/>
</dbReference>
<keyword evidence="4" id="KW-1185">Reference proteome</keyword>
<dbReference type="PRINTS" id="PR00305">
    <property type="entry name" value="1433ZETA"/>
</dbReference>
<comment type="similarity">
    <text evidence="1">Belongs to the 14-3-3 family.</text>
</comment>
<evidence type="ECO:0000313" key="4">
    <source>
        <dbReference type="Proteomes" id="UP000636800"/>
    </source>
</evidence>
<dbReference type="SUPFAM" id="SSF48445">
    <property type="entry name" value="14-3-3 protein"/>
    <property type="match status" value="1"/>
</dbReference>
<dbReference type="InterPro" id="IPR023410">
    <property type="entry name" value="14-3-3_domain"/>
</dbReference>
<organism evidence="3 4">
    <name type="scientific">Vanilla planifolia</name>
    <name type="common">Vanilla</name>
    <dbReference type="NCBI Taxonomy" id="51239"/>
    <lineage>
        <taxon>Eukaryota</taxon>
        <taxon>Viridiplantae</taxon>
        <taxon>Streptophyta</taxon>
        <taxon>Embryophyta</taxon>
        <taxon>Tracheophyta</taxon>
        <taxon>Spermatophyta</taxon>
        <taxon>Magnoliopsida</taxon>
        <taxon>Liliopsida</taxon>
        <taxon>Asparagales</taxon>
        <taxon>Orchidaceae</taxon>
        <taxon>Vanilloideae</taxon>
        <taxon>Vanilleae</taxon>
        <taxon>Vanilla</taxon>
    </lineage>
</organism>
<sequence>MYEFEERQRQVCTAKLAEQADRYAGRGIIIDTWQSSGLGVREKVADQSLKAYQAAISTAMTDLPPTDPIRLGLALNLSILYYEILDSPERFPVTLLFSVVV</sequence>
<proteinExistence type="inferred from homology"/>
<evidence type="ECO:0000259" key="2">
    <source>
        <dbReference type="Pfam" id="PF00244"/>
    </source>
</evidence>